<dbReference type="SUPFAM" id="SSF55961">
    <property type="entry name" value="Bet v1-like"/>
    <property type="match status" value="1"/>
</dbReference>
<evidence type="ECO:0000256" key="1">
    <source>
        <dbReference type="ARBA" id="ARBA00006817"/>
    </source>
</evidence>
<dbReference type="RefSeq" id="WP_282334299.1">
    <property type="nucleotide sequence ID" value="NZ_JASBRG010000006.1"/>
</dbReference>
<protein>
    <submittedName>
        <fullName evidence="3">SRPBCC domain-containing protein</fullName>
    </submittedName>
</protein>
<keyword evidence="4" id="KW-1185">Reference proteome</keyword>
<dbReference type="Pfam" id="PF08327">
    <property type="entry name" value="AHSA1"/>
    <property type="match status" value="1"/>
</dbReference>
<dbReference type="EMBL" id="JASBRG010000006">
    <property type="protein sequence ID" value="MDI3320201.1"/>
    <property type="molecule type" value="Genomic_DNA"/>
</dbReference>
<evidence type="ECO:0000259" key="2">
    <source>
        <dbReference type="Pfam" id="PF08327"/>
    </source>
</evidence>
<reference evidence="3 4" key="1">
    <citation type="submission" date="2023-05" db="EMBL/GenBank/DDBJ databases">
        <title>Genome sequence of Pinibacter sp. MAH-24.</title>
        <authorList>
            <person name="Huq M.A."/>
        </authorList>
    </citation>
    <scope>NUCLEOTIDE SEQUENCE [LARGE SCALE GENOMIC DNA]</scope>
    <source>
        <strain evidence="3 4">MAH-24</strain>
    </source>
</reference>
<proteinExistence type="inferred from homology"/>
<organism evidence="3 4">
    <name type="scientific">Pinibacter soli</name>
    <dbReference type="NCBI Taxonomy" id="3044211"/>
    <lineage>
        <taxon>Bacteria</taxon>
        <taxon>Pseudomonadati</taxon>
        <taxon>Bacteroidota</taxon>
        <taxon>Chitinophagia</taxon>
        <taxon>Chitinophagales</taxon>
        <taxon>Chitinophagaceae</taxon>
        <taxon>Pinibacter</taxon>
    </lineage>
</organism>
<dbReference type="InterPro" id="IPR023393">
    <property type="entry name" value="START-like_dom_sf"/>
</dbReference>
<dbReference type="InterPro" id="IPR013538">
    <property type="entry name" value="ASHA1/2-like_C"/>
</dbReference>
<comment type="similarity">
    <text evidence="1">Belongs to the AHA1 family.</text>
</comment>
<name>A0ABT6RCB1_9BACT</name>
<dbReference type="Gene3D" id="3.30.530.20">
    <property type="match status" value="1"/>
</dbReference>
<accession>A0ABT6RCB1</accession>
<dbReference type="CDD" id="cd07814">
    <property type="entry name" value="SRPBCC_CalC_Aha1-like"/>
    <property type="match status" value="1"/>
</dbReference>
<evidence type="ECO:0000313" key="3">
    <source>
        <dbReference type="EMBL" id="MDI3320201.1"/>
    </source>
</evidence>
<evidence type="ECO:0000313" key="4">
    <source>
        <dbReference type="Proteomes" id="UP001226434"/>
    </source>
</evidence>
<feature type="domain" description="Activator of Hsp90 ATPase homologue 1/2-like C-terminal" evidence="2">
    <location>
        <begin position="13"/>
        <end position="122"/>
    </location>
</feature>
<dbReference type="Proteomes" id="UP001226434">
    <property type="component" value="Unassembled WGS sequence"/>
</dbReference>
<comment type="caution">
    <text evidence="3">The sequence shown here is derived from an EMBL/GenBank/DDBJ whole genome shotgun (WGS) entry which is preliminary data.</text>
</comment>
<gene>
    <name evidence="3" type="ORF">QJ048_10480</name>
</gene>
<sequence length="147" mass="16503">MERGTIKQTVDINAPAAKVWNVLTQDEYTRIWYATFMEGTHAITDWKQGSKVTFLGGDNNGVFGKIVELKPNEKISVLYEGAVENGQETTTSEDAKDWIGSREIYSLSGADDNTTMDVEFDGPAKYIDMFIPLWEKALQKIKALSEE</sequence>